<sequence>MDSTLLDSNLATCTRLQLIIGCLQVFYKSLDEAQKTLLSEADRARLDPLCAKRPSQRIYGLEETRKAAWLEELGQILLRLHQTYSGQSSPRYELIERLLLEQYQIDMAGGAPRAVLKAAKEIRADSLQSPHDGDAAYRKKKDQTVRGYSANLTETCEEALNLILDVRVAPATAPDNAYL</sequence>
<proteinExistence type="predicted"/>
<organism evidence="1 2">
    <name type="scientific">Thioflavicoccus mobilis 8321</name>
    <dbReference type="NCBI Taxonomy" id="765912"/>
    <lineage>
        <taxon>Bacteria</taxon>
        <taxon>Pseudomonadati</taxon>
        <taxon>Pseudomonadota</taxon>
        <taxon>Gammaproteobacteria</taxon>
        <taxon>Chromatiales</taxon>
        <taxon>Chromatiaceae</taxon>
        <taxon>Thioflavicoccus</taxon>
    </lineage>
</organism>
<dbReference type="EMBL" id="CP003051">
    <property type="protein sequence ID" value="AGA89807.1"/>
    <property type="molecule type" value="Genomic_DNA"/>
</dbReference>
<dbReference type="HOGENOM" id="CLU_1502822_0_0_6"/>
<keyword evidence="2" id="KW-1185">Reference proteome</keyword>
<gene>
    <name evidence="1" type="ORF">Thimo_0983</name>
</gene>
<dbReference type="Proteomes" id="UP000010816">
    <property type="component" value="Chromosome"/>
</dbReference>
<dbReference type="AlphaFoldDB" id="L0GVE9"/>
<accession>L0GVE9</accession>
<evidence type="ECO:0000313" key="2">
    <source>
        <dbReference type="Proteomes" id="UP000010816"/>
    </source>
</evidence>
<reference evidence="1 2" key="1">
    <citation type="submission" date="2011-09" db="EMBL/GenBank/DDBJ databases">
        <title>Complete sequence of chromosome of Thioflavicoccus mobilis 8321.</title>
        <authorList>
            <consortium name="US DOE Joint Genome Institute"/>
            <person name="Lucas S."/>
            <person name="Han J."/>
            <person name="Lapidus A."/>
            <person name="Cheng J.-F."/>
            <person name="Goodwin L."/>
            <person name="Pitluck S."/>
            <person name="Peters L."/>
            <person name="Ovchinnikova G."/>
            <person name="Lu M."/>
            <person name="Detter J.C."/>
            <person name="Han C."/>
            <person name="Tapia R."/>
            <person name="Land M."/>
            <person name="Hauser L."/>
            <person name="Kyrpides N."/>
            <person name="Ivanova N."/>
            <person name="Pagani I."/>
            <person name="Vogl K."/>
            <person name="Liu Z."/>
            <person name="Imhoff J."/>
            <person name="Thiel V."/>
            <person name="Frigaard N.-U."/>
            <person name="Bryant D."/>
            <person name="Woyke T."/>
        </authorList>
    </citation>
    <scope>NUCLEOTIDE SEQUENCE [LARGE SCALE GENOMIC DNA]</scope>
    <source>
        <strain evidence="1 2">8321</strain>
    </source>
</reference>
<dbReference type="STRING" id="765912.Thimo_0983"/>
<dbReference type="RefSeq" id="WP_015279952.1">
    <property type="nucleotide sequence ID" value="NC_019940.1"/>
</dbReference>
<name>L0GVE9_9GAMM</name>
<dbReference type="KEGG" id="tmb:Thimo_0983"/>
<dbReference type="eggNOG" id="COG3039">
    <property type="taxonomic scope" value="Bacteria"/>
</dbReference>
<protein>
    <submittedName>
        <fullName evidence="1">Uncharacterized protein</fullName>
    </submittedName>
</protein>
<evidence type="ECO:0000313" key="1">
    <source>
        <dbReference type="EMBL" id="AGA89807.1"/>
    </source>
</evidence>
<dbReference type="OrthoDB" id="3313640at2"/>